<feature type="signal peptide" evidence="1">
    <location>
        <begin position="1"/>
        <end position="23"/>
    </location>
</feature>
<protein>
    <recommendedName>
        <fullName evidence="4">Beta-barrel assembly machine subunit BamF</fullName>
    </recommendedName>
</protein>
<evidence type="ECO:0000313" key="2">
    <source>
        <dbReference type="EMBL" id="SLN62153.1"/>
    </source>
</evidence>
<evidence type="ECO:0000256" key="1">
    <source>
        <dbReference type="SAM" id="SignalP"/>
    </source>
</evidence>
<organism evidence="2 3">
    <name type="scientific">Pacificibacter marinus</name>
    <dbReference type="NCBI Taxonomy" id="658057"/>
    <lineage>
        <taxon>Bacteria</taxon>
        <taxon>Pseudomonadati</taxon>
        <taxon>Pseudomonadota</taxon>
        <taxon>Alphaproteobacteria</taxon>
        <taxon>Rhodobacterales</taxon>
        <taxon>Roseobacteraceae</taxon>
        <taxon>Pacificibacter</taxon>
    </lineage>
</organism>
<evidence type="ECO:0000313" key="3">
    <source>
        <dbReference type="Proteomes" id="UP000193307"/>
    </source>
</evidence>
<dbReference type="AlphaFoldDB" id="A0A1Y5TED1"/>
<gene>
    <name evidence="2" type="ORF">PAM7971_03219</name>
</gene>
<keyword evidence="3" id="KW-1185">Reference proteome</keyword>
<accession>A0A1Y5TED1</accession>
<reference evidence="2 3" key="1">
    <citation type="submission" date="2017-03" db="EMBL/GenBank/DDBJ databases">
        <authorList>
            <person name="Afonso C.L."/>
            <person name="Miller P.J."/>
            <person name="Scott M.A."/>
            <person name="Spackman E."/>
            <person name="Goraichik I."/>
            <person name="Dimitrov K.M."/>
            <person name="Suarez D.L."/>
            <person name="Swayne D.E."/>
        </authorList>
    </citation>
    <scope>NUCLEOTIDE SEQUENCE [LARGE SCALE GENOMIC DNA]</scope>
    <source>
        <strain evidence="2 3">CECT 7971</strain>
    </source>
</reference>
<dbReference type="Proteomes" id="UP000193307">
    <property type="component" value="Unassembled WGS sequence"/>
</dbReference>
<dbReference type="STRING" id="658057.SAMN04488032_112127"/>
<dbReference type="InterPro" id="IPR021395">
    <property type="entry name" value="DUF3035"/>
</dbReference>
<dbReference type="Pfam" id="PF11233">
    <property type="entry name" value="DUF3035"/>
    <property type="match status" value="1"/>
</dbReference>
<dbReference type="RefSeq" id="WP_170842201.1">
    <property type="nucleotide sequence ID" value="NZ_FNZV01000012.1"/>
</dbReference>
<proteinExistence type="predicted"/>
<sequence>MLHANGMKFGLCMAILVATTACAPKAQLTPSIAGGGPDEFSISPAKALEAPTNFASLPVPTPGGANLTDATPKSDAIVALGGRAPTASGRDGGIVTYASRYGVAPNIRGELSKSDERFLKMKTAKPAFPWTKNKYERAYRRLALDPWAEQARLIALGVLVPSAPPKP</sequence>
<evidence type="ECO:0008006" key="4">
    <source>
        <dbReference type="Google" id="ProtNLM"/>
    </source>
</evidence>
<keyword evidence="1" id="KW-0732">Signal</keyword>
<dbReference type="EMBL" id="FWFW01000012">
    <property type="protein sequence ID" value="SLN62153.1"/>
    <property type="molecule type" value="Genomic_DNA"/>
</dbReference>
<name>A0A1Y5TED1_9RHOB</name>
<feature type="chain" id="PRO_5010994455" description="Beta-barrel assembly machine subunit BamF" evidence="1">
    <location>
        <begin position="24"/>
        <end position="167"/>
    </location>
</feature>